<sequence length="92" mass="10213">MLVCFIISLDIGAMCKGGNCFYLVNKKSTADSIRKTHSTVSQYRMAFETARITKTETSKLKNLISASFKPLSLTIPIGDGFHETFPLSHCHL</sequence>
<accession>A0A0A9EP07</accession>
<dbReference type="EMBL" id="GBRH01195421">
    <property type="protein sequence ID" value="JAE02475.1"/>
    <property type="molecule type" value="Transcribed_RNA"/>
</dbReference>
<reference evidence="1" key="1">
    <citation type="submission" date="2014-09" db="EMBL/GenBank/DDBJ databases">
        <authorList>
            <person name="Magalhaes I.L.F."/>
            <person name="Oliveira U."/>
            <person name="Santos F.R."/>
            <person name="Vidigal T.H.D.A."/>
            <person name="Brescovit A.D."/>
            <person name="Santos A.J."/>
        </authorList>
    </citation>
    <scope>NUCLEOTIDE SEQUENCE</scope>
    <source>
        <tissue evidence="1">Shoot tissue taken approximately 20 cm above the soil surface</tissue>
    </source>
</reference>
<reference evidence="1" key="2">
    <citation type="journal article" date="2015" name="Data Brief">
        <title>Shoot transcriptome of the giant reed, Arundo donax.</title>
        <authorList>
            <person name="Barrero R.A."/>
            <person name="Guerrero F.D."/>
            <person name="Moolhuijzen P."/>
            <person name="Goolsby J.A."/>
            <person name="Tidwell J."/>
            <person name="Bellgard S.E."/>
            <person name="Bellgard M.I."/>
        </authorList>
    </citation>
    <scope>NUCLEOTIDE SEQUENCE</scope>
    <source>
        <tissue evidence="1">Shoot tissue taken approximately 20 cm above the soil surface</tissue>
    </source>
</reference>
<evidence type="ECO:0000313" key="1">
    <source>
        <dbReference type="EMBL" id="JAE02475.1"/>
    </source>
</evidence>
<dbReference type="AlphaFoldDB" id="A0A0A9EP07"/>
<name>A0A0A9EP07_ARUDO</name>
<organism evidence="1">
    <name type="scientific">Arundo donax</name>
    <name type="common">Giant reed</name>
    <name type="synonym">Donax arundinaceus</name>
    <dbReference type="NCBI Taxonomy" id="35708"/>
    <lineage>
        <taxon>Eukaryota</taxon>
        <taxon>Viridiplantae</taxon>
        <taxon>Streptophyta</taxon>
        <taxon>Embryophyta</taxon>
        <taxon>Tracheophyta</taxon>
        <taxon>Spermatophyta</taxon>
        <taxon>Magnoliopsida</taxon>
        <taxon>Liliopsida</taxon>
        <taxon>Poales</taxon>
        <taxon>Poaceae</taxon>
        <taxon>PACMAD clade</taxon>
        <taxon>Arundinoideae</taxon>
        <taxon>Arundineae</taxon>
        <taxon>Arundo</taxon>
    </lineage>
</organism>
<protein>
    <submittedName>
        <fullName evidence="1">Uncharacterized protein</fullName>
    </submittedName>
</protein>
<proteinExistence type="predicted"/>